<protein>
    <recommendedName>
        <fullName evidence="6">Holliday junction branch migration complex subunit RuvA</fullName>
    </recommendedName>
</protein>
<dbReference type="InterPro" id="IPR010994">
    <property type="entry name" value="RuvA_2-like"/>
</dbReference>
<dbReference type="AlphaFoldDB" id="A0A2W5UJE1"/>
<evidence type="ECO:0000256" key="1">
    <source>
        <dbReference type="ARBA" id="ARBA00022490"/>
    </source>
</evidence>
<dbReference type="CDD" id="cd14332">
    <property type="entry name" value="UBA_RuvA_C"/>
    <property type="match status" value="1"/>
</dbReference>
<name>A0A2W5UJE1_9CORY</name>
<evidence type="ECO:0000256" key="3">
    <source>
        <dbReference type="ARBA" id="ARBA00023125"/>
    </source>
</evidence>
<dbReference type="HAMAP" id="MF_00031">
    <property type="entry name" value="DNA_HJ_migration_RuvA"/>
    <property type="match status" value="1"/>
</dbReference>
<dbReference type="InterPro" id="IPR003583">
    <property type="entry name" value="Hlx-hairpin-Hlx_DNA-bd_motif"/>
</dbReference>
<keyword evidence="5 6" id="KW-0234">DNA repair</keyword>
<evidence type="ECO:0000259" key="7">
    <source>
        <dbReference type="SMART" id="SM00278"/>
    </source>
</evidence>
<comment type="similarity">
    <text evidence="6">Belongs to the RuvA family.</text>
</comment>
<comment type="subcellular location">
    <subcellularLocation>
        <location evidence="6">Cytoplasm</location>
    </subcellularLocation>
</comment>
<proteinExistence type="inferred from homology"/>
<dbReference type="RefSeq" id="WP_303735599.1">
    <property type="nucleotide sequence ID" value="NZ_CAKZHK010000009.1"/>
</dbReference>
<accession>A0A2W5UJE1</accession>
<keyword evidence="3 6" id="KW-0238">DNA-binding</keyword>
<keyword evidence="1 6" id="KW-0963">Cytoplasm</keyword>
<dbReference type="GO" id="GO:0005524">
    <property type="term" value="F:ATP binding"/>
    <property type="evidence" value="ECO:0007669"/>
    <property type="project" value="InterPro"/>
</dbReference>
<reference evidence="8 9" key="1">
    <citation type="submission" date="2017-08" db="EMBL/GenBank/DDBJ databases">
        <title>Infants hospitalized years apart are colonized by the same room-sourced microbial strains.</title>
        <authorList>
            <person name="Brooks B."/>
            <person name="Olm M.R."/>
            <person name="Firek B.A."/>
            <person name="Baker R."/>
            <person name="Thomas B.C."/>
            <person name="Morowitz M.J."/>
            <person name="Banfield J.F."/>
        </authorList>
    </citation>
    <scope>NUCLEOTIDE SEQUENCE [LARGE SCALE GENOMIC DNA]</scope>
    <source>
        <strain evidence="8">S2_003_000_R1_3</strain>
    </source>
</reference>
<evidence type="ECO:0000256" key="4">
    <source>
        <dbReference type="ARBA" id="ARBA00023172"/>
    </source>
</evidence>
<dbReference type="SUPFAM" id="SSF50249">
    <property type="entry name" value="Nucleic acid-binding proteins"/>
    <property type="match status" value="1"/>
</dbReference>
<dbReference type="Proteomes" id="UP000249432">
    <property type="component" value="Unassembled WGS sequence"/>
</dbReference>
<dbReference type="GO" id="GO:0048476">
    <property type="term" value="C:Holliday junction resolvase complex"/>
    <property type="evidence" value="ECO:0007669"/>
    <property type="project" value="UniProtKB-UniRule"/>
</dbReference>
<evidence type="ECO:0000256" key="2">
    <source>
        <dbReference type="ARBA" id="ARBA00022763"/>
    </source>
</evidence>
<dbReference type="Pfam" id="PF14520">
    <property type="entry name" value="HHH_5"/>
    <property type="match status" value="1"/>
</dbReference>
<comment type="domain">
    <text evidence="6">Has three domains with a flexible linker between the domains II and III and assumes an 'L' shape. Domain III is highly mobile and contacts RuvB.</text>
</comment>
<keyword evidence="2 6" id="KW-0227">DNA damage</keyword>
<sequence length="207" mass="21849">MIDSLHGEVLQVGLNYVVIECSGVGYRATAASSLLGTLQKGEDARILVTMNVRDDGIDLYAFESDEARQMFAMLRKVSGVGPTSAMAICSIFKPDEFARIITNEDDVELRNVKGIGKRTAERIIVDLKSKVAVFDAGDSASEPQSGVGGDSEADADSGVVGTVTQALVELGFPEKQAEKTATSVAADGGSVSAILKRALRSMSSERN</sequence>
<dbReference type="Gene3D" id="1.10.8.10">
    <property type="entry name" value="DNA helicase RuvA subunit, C-terminal domain"/>
    <property type="match status" value="1"/>
</dbReference>
<evidence type="ECO:0000313" key="9">
    <source>
        <dbReference type="Proteomes" id="UP000249432"/>
    </source>
</evidence>
<evidence type="ECO:0000256" key="5">
    <source>
        <dbReference type="ARBA" id="ARBA00023204"/>
    </source>
</evidence>
<feature type="domain" description="Helix-hairpin-helix DNA-binding motif class 1" evidence="7">
    <location>
        <begin position="107"/>
        <end position="126"/>
    </location>
</feature>
<comment type="subunit">
    <text evidence="6">Homotetramer. Forms an RuvA(8)-RuvB(12)-Holliday junction (HJ) complex. HJ DNA is sandwiched between 2 RuvA tetramers; dsDNA enters through RuvA and exits via RuvB. An RuvB hexamer assembles on each DNA strand where it exits the tetramer. Each RuvB hexamer is contacted by two RuvA subunits (via domain III) on 2 adjacent RuvB subunits; this complex drives branch migration. In the full resolvosome a probable DNA-RuvA(4)-RuvB(12)-RuvC(2) complex forms which resolves the HJ.</text>
</comment>
<dbReference type="GO" id="GO:0000400">
    <property type="term" value="F:four-way junction DNA binding"/>
    <property type="evidence" value="ECO:0007669"/>
    <property type="project" value="UniProtKB-UniRule"/>
</dbReference>
<dbReference type="InterPro" id="IPR012340">
    <property type="entry name" value="NA-bd_OB-fold"/>
</dbReference>
<feature type="domain" description="Helix-hairpin-helix DNA-binding motif class 1" evidence="7">
    <location>
        <begin position="72"/>
        <end position="91"/>
    </location>
</feature>
<dbReference type="GO" id="GO:0006281">
    <property type="term" value="P:DNA repair"/>
    <property type="evidence" value="ECO:0007669"/>
    <property type="project" value="UniProtKB-UniRule"/>
</dbReference>
<dbReference type="InterPro" id="IPR013849">
    <property type="entry name" value="DNA_helicase_Holl-junc_RuvA_I"/>
</dbReference>
<dbReference type="SUPFAM" id="SSF47781">
    <property type="entry name" value="RuvA domain 2-like"/>
    <property type="match status" value="1"/>
</dbReference>
<feature type="region of interest" description="Domain III" evidence="6">
    <location>
        <begin position="151"/>
        <end position="207"/>
    </location>
</feature>
<comment type="caution">
    <text evidence="8">The sequence shown here is derived from an EMBL/GenBank/DDBJ whole genome shotgun (WGS) entry which is preliminary data.</text>
</comment>
<dbReference type="NCBIfam" id="TIGR00084">
    <property type="entry name" value="ruvA"/>
    <property type="match status" value="1"/>
</dbReference>
<organism evidence="8 9">
    <name type="scientific">Corynebacterium kroppenstedtii</name>
    <dbReference type="NCBI Taxonomy" id="161879"/>
    <lineage>
        <taxon>Bacteria</taxon>
        <taxon>Bacillati</taxon>
        <taxon>Actinomycetota</taxon>
        <taxon>Actinomycetes</taxon>
        <taxon>Mycobacteriales</taxon>
        <taxon>Corynebacteriaceae</taxon>
        <taxon>Corynebacterium</taxon>
    </lineage>
</organism>
<dbReference type="EMBL" id="QFRA01000042">
    <property type="protein sequence ID" value="PZR03384.1"/>
    <property type="molecule type" value="Genomic_DNA"/>
</dbReference>
<dbReference type="SUPFAM" id="SSF46929">
    <property type="entry name" value="DNA helicase RuvA subunit, C-terminal domain"/>
    <property type="match status" value="1"/>
</dbReference>
<dbReference type="GO" id="GO:0005737">
    <property type="term" value="C:cytoplasm"/>
    <property type="evidence" value="ECO:0007669"/>
    <property type="project" value="UniProtKB-SubCell"/>
</dbReference>
<dbReference type="Pfam" id="PF07499">
    <property type="entry name" value="RuvA_C"/>
    <property type="match status" value="1"/>
</dbReference>
<comment type="caution">
    <text evidence="6">Lacks conserved residue(s) required for the propagation of feature annotation.</text>
</comment>
<comment type="function">
    <text evidence="6">The RuvA-RuvB-RuvC complex processes Holliday junction (HJ) DNA during genetic recombination and DNA repair, while the RuvA-RuvB complex plays an important role in the rescue of blocked DNA replication forks via replication fork reversal (RFR). RuvA specifically binds to HJ cruciform DNA, conferring on it an open structure. The RuvB hexamer acts as an ATP-dependent pump, pulling dsDNA into and through the RuvAB complex. HJ branch migration allows RuvC to scan DNA until it finds its consensus sequence, where it cleaves and resolves the cruciform DNA.</text>
</comment>
<evidence type="ECO:0000256" key="6">
    <source>
        <dbReference type="HAMAP-Rule" id="MF_00031"/>
    </source>
</evidence>
<dbReference type="InterPro" id="IPR011114">
    <property type="entry name" value="RuvA_C"/>
</dbReference>
<dbReference type="GO" id="GO:0009379">
    <property type="term" value="C:Holliday junction helicase complex"/>
    <property type="evidence" value="ECO:0007669"/>
    <property type="project" value="InterPro"/>
</dbReference>
<dbReference type="InterPro" id="IPR036267">
    <property type="entry name" value="RuvA_C_sf"/>
</dbReference>
<keyword evidence="4 6" id="KW-0233">DNA recombination</keyword>
<evidence type="ECO:0000313" key="8">
    <source>
        <dbReference type="EMBL" id="PZR03384.1"/>
    </source>
</evidence>
<dbReference type="GO" id="GO:0006310">
    <property type="term" value="P:DNA recombination"/>
    <property type="evidence" value="ECO:0007669"/>
    <property type="project" value="UniProtKB-UniRule"/>
</dbReference>
<gene>
    <name evidence="6" type="primary">ruvA</name>
    <name evidence="8" type="ORF">DI525_10230</name>
</gene>
<dbReference type="Pfam" id="PF01330">
    <property type="entry name" value="RuvA_N"/>
    <property type="match status" value="1"/>
</dbReference>
<dbReference type="Gene3D" id="1.10.150.20">
    <property type="entry name" value="5' to 3' exonuclease, C-terminal subdomain"/>
    <property type="match status" value="1"/>
</dbReference>
<dbReference type="Gene3D" id="2.40.50.140">
    <property type="entry name" value="Nucleic acid-binding proteins"/>
    <property type="match status" value="1"/>
</dbReference>
<dbReference type="InterPro" id="IPR000085">
    <property type="entry name" value="RuvA"/>
</dbReference>
<dbReference type="SMART" id="SM00278">
    <property type="entry name" value="HhH1"/>
    <property type="match status" value="2"/>
</dbReference>
<dbReference type="GO" id="GO:0009378">
    <property type="term" value="F:four-way junction helicase activity"/>
    <property type="evidence" value="ECO:0007669"/>
    <property type="project" value="InterPro"/>
</dbReference>